<proteinExistence type="predicted"/>
<dbReference type="InterPro" id="IPR002931">
    <property type="entry name" value="Transglutaminase-like"/>
</dbReference>
<dbReference type="AlphaFoldDB" id="A0A2M6WKT8"/>
<gene>
    <name evidence="2" type="ORF">COU06_00505</name>
</gene>
<dbReference type="InterPro" id="IPR038765">
    <property type="entry name" value="Papain-like_cys_pep_sf"/>
</dbReference>
<reference evidence="3" key="1">
    <citation type="submission" date="2017-09" db="EMBL/GenBank/DDBJ databases">
        <title>Depth-based differentiation of microbial function through sediment-hosted aquifers and enrichment of novel symbionts in the deep terrestrial subsurface.</title>
        <authorList>
            <person name="Probst A.J."/>
            <person name="Ladd B."/>
            <person name="Jarett J.K."/>
            <person name="Geller-Mcgrath D.E."/>
            <person name="Sieber C.M.K."/>
            <person name="Emerson J.B."/>
            <person name="Anantharaman K."/>
            <person name="Thomas B.C."/>
            <person name="Malmstrom R."/>
            <person name="Stieglmeier M."/>
            <person name="Klingl A."/>
            <person name="Woyke T."/>
            <person name="Ryan C.M."/>
            <person name="Banfield J.F."/>
        </authorList>
    </citation>
    <scope>NUCLEOTIDE SEQUENCE [LARGE SCALE GENOMIC DNA]</scope>
</reference>
<protein>
    <recommendedName>
        <fullName evidence="1">Transglutaminase-like domain-containing protein</fullName>
    </recommendedName>
</protein>
<organism evidence="2 3">
    <name type="scientific">Candidatus Harrisonbacteria bacterium CG10_big_fil_rev_8_21_14_0_10_38_8</name>
    <dbReference type="NCBI Taxonomy" id="1974582"/>
    <lineage>
        <taxon>Bacteria</taxon>
        <taxon>Candidatus Harrisoniibacteriota</taxon>
    </lineage>
</organism>
<dbReference type="SMART" id="SM00460">
    <property type="entry name" value="TGc"/>
    <property type="match status" value="1"/>
</dbReference>
<dbReference type="Gene3D" id="3.10.620.30">
    <property type="match status" value="1"/>
</dbReference>
<accession>A0A2M6WKT8</accession>
<evidence type="ECO:0000259" key="1">
    <source>
        <dbReference type="SMART" id="SM00460"/>
    </source>
</evidence>
<dbReference type="Proteomes" id="UP000229112">
    <property type="component" value="Unassembled WGS sequence"/>
</dbReference>
<dbReference type="Pfam" id="PF01841">
    <property type="entry name" value="Transglut_core"/>
    <property type="match status" value="1"/>
</dbReference>
<comment type="caution">
    <text evidence="2">The sequence shown here is derived from an EMBL/GenBank/DDBJ whole genome shotgun (WGS) entry which is preliminary data.</text>
</comment>
<sequence length="290" mass="32993">MSMGIKNQILSLYIETGLSPYTKERNFQVSYTINLENPTSNPQVTKVIAPLPANLFDLQFYPENASIKKEEKFLNTYILWQVELKPKEKKNLVTTYKITSMPSIFKSKKISFSNEVNPNTPENIKSIIQELPVTNNPYEYLSLVNQYIQKNLSYGDPVTGLYSTTDAISRSKVDCGGYSSLFIALCKAVNIKAELLLGFWLDKKAKEPMHAWVEVEIDNEKFQVDPTINQLFKLGRANHYSRLGLIPSDRVIVSTGSDLIIEGEKIKILQHPHLDNKNITQSLTFHSKTL</sequence>
<dbReference type="SUPFAM" id="SSF54001">
    <property type="entry name" value="Cysteine proteinases"/>
    <property type="match status" value="1"/>
</dbReference>
<feature type="domain" description="Transglutaminase-like" evidence="1">
    <location>
        <begin position="167"/>
        <end position="228"/>
    </location>
</feature>
<dbReference type="EMBL" id="PFAY01000003">
    <property type="protein sequence ID" value="PIT93344.1"/>
    <property type="molecule type" value="Genomic_DNA"/>
</dbReference>
<evidence type="ECO:0000313" key="3">
    <source>
        <dbReference type="Proteomes" id="UP000229112"/>
    </source>
</evidence>
<name>A0A2M6WKT8_9BACT</name>
<evidence type="ECO:0000313" key="2">
    <source>
        <dbReference type="EMBL" id="PIT93344.1"/>
    </source>
</evidence>